<sequence length="497" mass="54693">MDTGEPLQFDTLPVPAPPDAPLAVELIPAPNPWAVARSLAHLPHLLFLDSAEEHPERGRYSYVAADPRITFTQPPRSNATDGDEGKGRGPFDPLEQVKRRLRECPLTTVPELPPFQGGWAGCFGYGYGRSLEHLPPTRYDEFRTPDIVVGLYDWVFSYDHTSGRAWLVSSGFPFVPGDRSPRAERAVRRLQEALSVIRVRRPASPVHSPGSAARIDPAPQYPLPGFSGVTSNFDRAGYEAAVRRAVEYIRAGDCFQVNLSQRLLAPLREHPLELYDRLRRLNPAPFGGYFDLGDYQILSASPERFLRVHPGGEIETRPIKGTRRRGTTPEEDAVLVRDLVTSPKDRAENVMIVDLLRNDIGKVAVFGSVRVPRVCELETFRFVHHLVSEVRGRLKPSTGPLDLLTASFPGGSVTGAPKVRAMEIIAELEPTARGPYCGALGWVGFDGAMDTNILIRTFTAGGGWVQFPVGGGIVADSDPAREYEETLHKAAGLLRSL</sequence>
<dbReference type="GO" id="GO:0046820">
    <property type="term" value="F:4-amino-4-deoxychorismate synthase activity"/>
    <property type="evidence" value="ECO:0007669"/>
    <property type="project" value="UniProtKB-EC"/>
</dbReference>
<dbReference type="Gene3D" id="3.60.120.10">
    <property type="entry name" value="Anthranilate synthase"/>
    <property type="match status" value="1"/>
</dbReference>
<organism evidence="6 7">
    <name type="scientific">Gemmata algarum</name>
    <dbReference type="NCBI Taxonomy" id="2975278"/>
    <lineage>
        <taxon>Bacteria</taxon>
        <taxon>Pseudomonadati</taxon>
        <taxon>Planctomycetota</taxon>
        <taxon>Planctomycetia</taxon>
        <taxon>Gemmatales</taxon>
        <taxon>Gemmataceae</taxon>
        <taxon>Gemmata</taxon>
    </lineage>
</organism>
<name>A0ABU5F4X7_9BACT</name>
<dbReference type="InterPro" id="IPR015890">
    <property type="entry name" value="Chorismate_C"/>
</dbReference>
<feature type="domain" description="Anthranilate synthase component I N-terminal" evidence="5">
    <location>
        <begin position="31"/>
        <end position="166"/>
    </location>
</feature>
<comment type="caution">
    <text evidence="6">The sequence shown here is derived from an EMBL/GenBank/DDBJ whole genome shotgun (WGS) entry which is preliminary data.</text>
</comment>
<accession>A0ABU5F4X7</accession>
<dbReference type="PRINTS" id="PR00095">
    <property type="entry name" value="ANTSNTHASEI"/>
</dbReference>
<dbReference type="InterPro" id="IPR006805">
    <property type="entry name" value="Anth_synth_I_N"/>
</dbReference>
<dbReference type="InterPro" id="IPR005802">
    <property type="entry name" value="ADC_synth_comp_1"/>
</dbReference>
<feature type="domain" description="Chorismate-utilising enzyme C-terminal" evidence="4">
    <location>
        <begin position="235"/>
        <end position="489"/>
    </location>
</feature>
<dbReference type="SUPFAM" id="SSF56322">
    <property type="entry name" value="ADC synthase"/>
    <property type="match status" value="1"/>
</dbReference>
<protein>
    <recommendedName>
        <fullName evidence="1">aminodeoxychorismate synthase</fullName>
        <ecNumber evidence="1">2.6.1.85</ecNumber>
    </recommendedName>
</protein>
<keyword evidence="2 6" id="KW-0808">Transferase</keyword>
<dbReference type="EMBL" id="JAXBLV010000200">
    <property type="protein sequence ID" value="MDY3561795.1"/>
    <property type="molecule type" value="Genomic_DNA"/>
</dbReference>
<feature type="compositionally biased region" description="Polar residues" evidence="3">
    <location>
        <begin position="70"/>
        <end position="80"/>
    </location>
</feature>
<reference evidence="7" key="1">
    <citation type="journal article" date="2023" name="Mar. Drugs">
        <title>Gemmata algarum, a Novel Planctomycete Isolated from an Algal Mat, Displays Antimicrobial Activity.</title>
        <authorList>
            <person name="Kumar G."/>
            <person name="Kallscheuer N."/>
            <person name="Kashif M."/>
            <person name="Ahamad S."/>
            <person name="Jagadeeshwari U."/>
            <person name="Pannikurungottu S."/>
            <person name="Haufschild T."/>
            <person name="Kabuu M."/>
            <person name="Sasikala C."/>
            <person name="Jogler C."/>
            <person name="Ramana C."/>
        </authorList>
    </citation>
    <scope>NUCLEOTIDE SEQUENCE [LARGE SCALE GENOMIC DNA]</scope>
    <source>
        <strain evidence="7">JC673</strain>
    </source>
</reference>
<evidence type="ECO:0000259" key="4">
    <source>
        <dbReference type="Pfam" id="PF00425"/>
    </source>
</evidence>
<proteinExistence type="predicted"/>
<dbReference type="Pfam" id="PF00425">
    <property type="entry name" value="Chorismate_bind"/>
    <property type="match status" value="1"/>
</dbReference>
<evidence type="ECO:0000313" key="6">
    <source>
        <dbReference type="EMBL" id="MDY3561795.1"/>
    </source>
</evidence>
<evidence type="ECO:0000256" key="1">
    <source>
        <dbReference type="ARBA" id="ARBA00013139"/>
    </source>
</evidence>
<dbReference type="InterPro" id="IPR005801">
    <property type="entry name" value="ADC_synthase"/>
</dbReference>
<dbReference type="EC" id="2.6.1.85" evidence="1"/>
<keyword evidence="6" id="KW-0032">Aminotransferase</keyword>
<dbReference type="PANTHER" id="PTHR11236">
    <property type="entry name" value="AMINOBENZOATE/ANTHRANILATE SYNTHASE"/>
    <property type="match status" value="1"/>
</dbReference>
<dbReference type="InterPro" id="IPR019999">
    <property type="entry name" value="Anth_synth_I-like"/>
</dbReference>
<evidence type="ECO:0000259" key="5">
    <source>
        <dbReference type="Pfam" id="PF04715"/>
    </source>
</evidence>
<dbReference type="Proteomes" id="UP001272242">
    <property type="component" value="Unassembled WGS sequence"/>
</dbReference>
<dbReference type="Pfam" id="PF04715">
    <property type="entry name" value="Anth_synt_I_N"/>
    <property type="match status" value="1"/>
</dbReference>
<dbReference type="NCBIfam" id="TIGR00553">
    <property type="entry name" value="pabB"/>
    <property type="match status" value="1"/>
</dbReference>
<feature type="region of interest" description="Disordered" evidence="3">
    <location>
        <begin position="70"/>
        <end position="93"/>
    </location>
</feature>
<evidence type="ECO:0000256" key="3">
    <source>
        <dbReference type="SAM" id="MobiDB-lite"/>
    </source>
</evidence>
<keyword evidence="7" id="KW-1185">Reference proteome</keyword>
<evidence type="ECO:0000313" key="7">
    <source>
        <dbReference type="Proteomes" id="UP001272242"/>
    </source>
</evidence>
<gene>
    <name evidence="6" type="primary">pabB</name>
    <name evidence="6" type="ORF">R5W23_003223</name>
</gene>
<evidence type="ECO:0000256" key="2">
    <source>
        <dbReference type="ARBA" id="ARBA00022679"/>
    </source>
</evidence>
<dbReference type="PANTHER" id="PTHR11236:SF50">
    <property type="entry name" value="AMINODEOXYCHORISMATE SYNTHASE COMPONENT 1"/>
    <property type="match status" value="1"/>
</dbReference>
<dbReference type="RefSeq" id="WP_320688145.1">
    <property type="nucleotide sequence ID" value="NZ_JAXBLV010000200.1"/>
</dbReference>